<sequence length="986" mass="109020">MRSFINDTIISPEKEKIEDLVFKDLDLSLFPHTGTGSSIHPVIPIQSNIEDVFWSSSYHKRSRNGSLGSSQIQENQVSSYDPPVMPSQTFFQRKRNFCRNFSQKRAKFWNHSKTSYSHTASGHGADSSNSHRSKDHNVSEGSQIPDENMTVIYYHSDNSIDNHMDSDVEGNDGDDNSNSDKDSCEVRMDLTEDLLHMVFSFLSHRDLCKAGSTCKQWHSASTHEDFWRSLNFKNVNITPENFAAICRRYPNATLVNVLGVPHFNVLVMEATSSLRKLESLSFGKGQGILDDGIFHSITECHYLKSLIIDDAALGNVSQEITIQHSTLCDLKIIKCRALRISVRCPRLQNLSLKRSSMGHAILICPQLHVLNISSCHKLSDAGIRSATATCPLLISLDMSFCSNVSDETLREIAFTCPNLQILDASYCPNISLESVRLPMLRDLKLHSCEGISTASVTSISHSYMLEALQLDCCSLLTSVSLDLPHLQSISLVHCRKFVDLNIRSPAFSSIKVSNCPILRRIIISSNALKKLVLQKQESLSILSLQCHSLQEVDLTDCESLKNSVCDIFSDGGGCPMLQSLILDNCESLTKVALRSSSLVNLSLVGCRAVVALELSCLNLQQVHLDGCDHLERALFCPVGLWSLNLGICPKLSFLQIEAGNMLALELQGCGILSEATINCPRLMSLDASFCSQLKDDSLSAIAISCPDINSLILSSCLSIGYDGLSSLHSLHCLTLLDLSYTFLVDLQPVFETCSQLKILRLMACKYLTNSSLDALYKEDALPALRELDLSYSTIGQSAIKGLLSWCTNLTNVNLNGCANLHDLIWSLSNNLLSIGSTSTSLPLEDHNDIFSYPGRLLETLNCVGCPNIKKVVIPRSAQCFHLSKLNLHLSANLKEVDISCPKLNLLNLSHCVALEILKLHCPKLAVLIIVDCIMMTEEAVEIAITNCSSLETLNLQHCTKIYAMNLESLRLACPSLKRIHSSSLWE</sequence>
<dbReference type="Gene3D" id="3.80.10.10">
    <property type="entry name" value="Ribonuclease Inhibitor"/>
    <property type="match status" value="4"/>
</dbReference>
<keyword evidence="4" id="KW-1185">Reference proteome</keyword>
<dbReference type="InterPro" id="IPR032675">
    <property type="entry name" value="LRR_dom_sf"/>
</dbReference>
<dbReference type="PANTHER" id="PTHR34709:SF57">
    <property type="entry name" value="F-BOX DOMAIN-CONTAINING PROTEIN"/>
    <property type="match status" value="1"/>
</dbReference>
<feature type="region of interest" description="Disordered" evidence="1">
    <location>
        <begin position="119"/>
        <end position="147"/>
    </location>
</feature>
<organism evidence="3 4">
    <name type="scientific">Zostera marina</name>
    <name type="common">Eelgrass</name>
    <dbReference type="NCBI Taxonomy" id="29655"/>
    <lineage>
        <taxon>Eukaryota</taxon>
        <taxon>Viridiplantae</taxon>
        <taxon>Streptophyta</taxon>
        <taxon>Embryophyta</taxon>
        <taxon>Tracheophyta</taxon>
        <taxon>Spermatophyta</taxon>
        <taxon>Magnoliopsida</taxon>
        <taxon>Liliopsida</taxon>
        <taxon>Zosteraceae</taxon>
        <taxon>Zostera</taxon>
    </lineage>
</organism>
<evidence type="ECO:0000313" key="4">
    <source>
        <dbReference type="Proteomes" id="UP000036987"/>
    </source>
</evidence>
<feature type="compositionally biased region" description="Polar residues" evidence="1">
    <location>
        <begin position="119"/>
        <end position="130"/>
    </location>
</feature>
<reference evidence="4" key="1">
    <citation type="journal article" date="2016" name="Nature">
        <title>The genome of the seagrass Zostera marina reveals angiosperm adaptation to the sea.</title>
        <authorList>
            <person name="Olsen J.L."/>
            <person name="Rouze P."/>
            <person name="Verhelst B."/>
            <person name="Lin Y.-C."/>
            <person name="Bayer T."/>
            <person name="Collen J."/>
            <person name="Dattolo E."/>
            <person name="De Paoli E."/>
            <person name="Dittami S."/>
            <person name="Maumus F."/>
            <person name="Michel G."/>
            <person name="Kersting A."/>
            <person name="Lauritano C."/>
            <person name="Lohaus R."/>
            <person name="Toepel M."/>
            <person name="Tonon T."/>
            <person name="Vanneste K."/>
            <person name="Amirebrahimi M."/>
            <person name="Brakel J."/>
            <person name="Bostroem C."/>
            <person name="Chovatia M."/>
            <person name="Grimwood J."/>
            <person name="Jenkins J.W."/>
            <person name="Jueterbock A."/>
            <person name="Mraz A."/>
            <person name="Stam W.T."/>
            <person name="Tice H."/>
            <person name="Bornberg-Bauer E."/>
            <person name="Green P.J."/>
            <person name="Pearson G.A."/>
            <person name="Procaccini G."/>
            <person name="Duarte C.M."/>
            <person name="Schmutz J."/>
            <person name="Reusch T.B.H."/>
            <person name="Van de Peer Y."/>
        </authorList>
    </citation>
    <scope>NUCLEOTIDE SEQUENCE [LARGE SCALE GENOMIC DNA]</scope>
    <source>
        <strain evidence="4">cv. Finnish</strain>
    </source>
</reference>
<evidence type="ECO:0000313" key="3">
    <source>
        <dbReference type="EMBL" id="KMZ57275.1"/>
    </source>
</evidence>
<dbReference type="PANTHER" id="PTHR34709">
    <property type="entry name" value="OS10G0396666 PROTEIN"/>
    <property type="match status" value="1"/>
</dbReference>
<proteinExistence type="predicted"/>
<dbReference type="FunFam" id="3.80.10.10:FF:000357">
    <property type="entry name" value="F-box/LRR-repeat protein 15"/>
    <property type="match status" value="1"/>
</dbReference>
<dbReference type="InterPro" id="IPR055312">
    <property type="entry name" value="FBL15-like"/>
</dbReference>
<evidence type="ECO:0000259" key="2">
    <source>
        <dbReference type="SMART" id="SM00256"/>
    </source>
</evidence>
<dbReference type="SMART" id="SM00256">
    <property type="entry name" value="FBOX"/>
    <property type="match status" value="1"/>
</dbReference>
<dbReference type="SMART" id="SM00367">
    <property type="entry name" value="LRR_CC"/>
    <property type="match status" value="14"/>
</dbReference>
<feature type="region of interest" description="Disordered" evidence="1">
    <location>
        <begin position="162"/>
        <end position="183"/>
    </location>
</feature>
<feature type="domain" description="F-box" evidence="2">
    <location>
        <begin position="190"/>
        <end position="230"/>
    </location>
</feature>
<dbReference type="Pfam" id="PF12937">
    <property type="entry name" value="F-box-like"/>
    <property type="match status" value="1"/>
</dbReference>
<dbReference type="InterPro" id="IPR055411">
    <property type="entry name" value="LRR_FXL15/At3g58940/PEG3-like"/>
</dbReference>
<comment type="caution">
    <text evidence="3">The sequence shown here is derived from an EMBL/GenBank/DDBJ whole genome shotgun (WGS) entry which is preliminary data.</text>
</comment>
<dbReference type="AlphaFoldDB" id="A0A0K9NMR9"/>
<dbReference type="InterPro" id="IPR006553">
    <property type="entry name" value="Leu-rich_rpt_Cys-con_subtyp"/>
</dbReference>
<evidence type="ECO:0000256" key="1">
    <source>
        <dbReference type="SAM" id="MobiDB-lite"/>
    </source>
</evidence>
<dbReference type="EMBL" id="LFYR01002091">
    <property type="protein sequence ID" value="KMZ57275.1"/>
    <property type="molecule type" value="Genomic_DNA"/>
</dbReference>
<dbReference type="InterPro" id="IPR001810">
    <property type="entry name" value="F-box_dom"/>
</dbReference>
<dbReference type="SUPFAM" id="SSF52047">
    <property type="entry name" value="RNI-like"/>
    <property type="match status" value="3"/>
</dbReference>
<gene>
    <name evidence="3" type="ORF">ZOSMA_87G00170</name>
</gene>
<name>A0A0K9NMR9_ZOSMR</name>
<feature type="compositionally biased region" description="Acidic residues" evidence="1">
    <location>
        <begin position="167"/>
        <end position="177"/>
    </location>
</feature>
<dbReference type="Proteomes" id="UP000036987">
    <property type="component" value="Unassembled WGS sequence"/>
</dbReference>
<protein>
    <submittedName>
        <fullName evidence="3">F-box/LRR-repeat protein 15</fullName>
    </submittedName>
</protein>
<dbReference type="OrthoDB" id="550575at2759"/>
<accession>A0A0K9NMR9</accession>
<dbReference type="Pfam" id="PF24758">
    <property type="entry name" value="LRR_At5g56370"/>
    <property type="match status" value="1"/>
</dbReference>
<dbReference type="OMA" id="MIGRMCP"/>
<dbReference type="STRING" id="29655.A0A0K9NMR9"/>